<feature type="transmembrane region" description="Helical" evidence="2">
    <location>
        <begin position="12"/>
        <end position="34"/>
    </location>
</feature>
<keyword evidence="2" id="KW-0472">Membrane</keyword>
<evidence type="ECO:0000256" key="1">
    <source>
        <dbReference type="SAM" id="MobiDB-lite"/>
    </source>
</evidence>
<organism evidence="3 4">
    <name type="scientific">Streptodolium elevatio</name>
    <dbReference type="NCBI Taxonomy" id="3157996"/>
    <lineage>
        <taxon>Bacteria</taxon>
        <taxon>Bacillati</taxon>
        <taxon>Actinomycetota</taxon>
        <taxon>Actinomycetes</taxon>
        <taxon>Kitasatosporales</taxon>
        <taxon>Streptomycetaceae</taxon>
        <taxon>Streptodolium</taxon>
    </lineage>
</organism>
<dbReference type="RefSeq" id="WP_358355333.1">
    <property type="nucleotide sequence ID" value="NZ_JBEZFP010000044.1"/>
</dbReference>
<keyword evidence="2" id="KW-0812">Transmembrane</keyword>
<gene>
    <name evidence="3" type="ORF">AB0C36_18585</name>
</gene>
<proteinExistence type="predicted"/>
<keyword evidence="4" id="KW-1185">Reference proteome</keyword>
<dbReference type="Proteomes" id="UP001551482">
    <property type="component" value="Unassembled WGS sequence"/>
</dbReference>
<evidence type="ECO:0008006" key="5">
    <source>
        <dbReference type="Google" id="ProtNLM"/>
    </source>
</evidence>
<name>A0ABV3DJY8_9ACTN</name>
<sequence>MTSGGSGGKWAVFGAVVGTVAALVGILQFALGVVDLGGGSGDGGTSARAESVGTQTPGGDAGGGDPVEADEVEPGRDGGADGATDPSTSSSVADPCLVGRWKAAAFPTTEMLPDGTLRQLTVTGYAYVNYAPDGTGSFELDLATDYFDRGKKVSLRDSGIARFAYTTRNGRITYADDSSTVTRTTRENGVVVSTKEMDPIPDGGDYTCTSKTLTRQVNGALNLWNRQ</sequence>
<dbReference type="EMBL" id="JBEZFP010000044">
    <property type="protein sequence ID" value="MEU8135517.1"/>
    <property type="molecule type" value="Genomic_DNA"/>
</dbReference>
<comment type="caution">
    <text evidence="3">The sequence shown here is derived from an EMBL/GenBank/DDBJ whole genome shotgun (WGS) entry which is preliminary data.</text>
</comment>
<protein>
    <recommendedName>
        <fullName evidence="5">Lipoprotein</fullName>
    </recommendedName>
</protein>
<evidence type="ECO:0000313" key="4">
    <source>
        <dbReference type="Proteomes" id="UP001551482"/>
    </source>
</evidence>
<keyword evidence="2" id="KW-1133">Transmembrane helix</keyword>
<accession>A0ABV3DJY8</accession>
<evidence type="ECO:0000313" key="3">
    <source>
        <dbReference type="EMBL" id="MEU8135517.1"/>
    </source>
</evidence>
<reference evidence="3 4" key="1">
    <citation type="submission" date="2024-06" db="EMBL/GenBank/DDBJ databases">
        <title>The Natural Products Discovery Center: Release of the First 8490 Sequenced Strains for Exploring Actinobacteria Biosynthetic Diversity.</title>
        <authorList>
            <person name="Kalkreuter E."/>
            <person name="Kautsar S.A."/>
            <person name="Yang D."/>
            <person name="Bader C.D."/>
            <person name="Teijaro C.N."/>
            <person name="Fluegel L."/>
            <person name="Davis C.M."/>
            <person name="Simpson J.R."/>
            <person name="Lauterbach L."/>
            <person name="Steele A.D."/>
            <person name="Gui C."/>
            <person name="Meng S."/>
            <person name="Li G."/>
            <person name="Viehrig K."/>
            <person name="Ye F."/>
            <person name="Su P."/>
            <person name="Kiefer A.F."/>
            <person name="Nichols A."/>
            <person name="Cepeda A.J."/>
            <person name="Yan W."/>
            <person name="Fan B."/>
            <person name="Jiang Y."/>
            <person name="Adhikari A."/>
            <person name="Zheng C.-J."/>
            <person name="Schuster L."/>
            <person name="Cowan T.M."/>
            <person name="Smanski M.J."/>
            <person name="Chevrette M.G."/>
            <person name="De Carvalho L.P.S."/>
            <person name="Shen B."/>
        </authorList>
    </citation>
    <scope>NUCLEOTIDE SEQUENCE [LARGE SCALE GENOMIC DNA]</scope>
    <source>
        <strain evidence="3 4">NPDC048946</strain>
    </source>
</reference>
<feature type="region of interest" description="Disordered" evidence="1">
    <location>
        <begin position="40"/>
        <end position="94"/>
    </location>
</feature>
<evidence type="ECO:0000256" key="2">
    <source>
        <dbReference type="SAM" id="Phobius"/>
    </source>
</evidence>